<dbReference type="PANTHER" id="PTHR43798">
    <property type="entry name" value="MONOACYLGLYCEROL LIPASE"/>
    <property type="match status" value="1"/>
</dbReference>
<dbReference type="InterPro" id="IPR000639">
    <property type="entry name" value="Epox_hydrolase-like"/>
</dbReference>
<name>A0ABT0XBH0_9ACTN</name>
<dbReference type="Gene3D" id="3.40.50.1820">
    <property type="entry name" value="alpha/beta hydrolase"/>
    <property type="match status" value="1"/>
</dbReference>
<dbReference type="RefSeq" id="WP_251418191.1">
    <property type="nucleotide sequence ID" value="NZ_JAMQGM010000047.1"/>
</dbReference>
<dbReference type="EMBL" id="JAMQGM010000047">
    <property type="protein sequence ID" value="MCM2579862.1"/>
    <property type="molecule type" value="Genomic_DNA"/>
</dbReference>
<dbReference type="PRINTS" id="PR00412">
    <property type="entry name" value="EPOXHYDRLASE"/>
</dbReference>
<evidence type="ECO:0000256" key="1">
    <source>
        <dbReference type="ARBA" id="ARBA00022801"/>
    </source>
</evidence>
<evidence type="ECO:0000259" key="2">
    <source>
        <dbReference type="Pfam" id="PF12697"/>
    </source>
</evidence>
<reference evidence="3" key="1">
    <citation type="journal article" date="2023" name="Int. J. Syst. Evol. Microbiol.">
        <title>Streptomyces meridianus sp. nov. isolated from brackish water of the Tagus estuary in Alcochete, Portugal.</title>
        <authorList>
            <person name="Santos J.D.N."/>
            <person name="Klimek D."/>
            <person name="Calusinska M."/>
            <person name="Lobo Da Cunha A."/>
            <person name="Catita J."/>
            <person name="Goncalves H."/>
            <person name="Gonzalez I."/>
            <person name="Reyes F."/>
            <person name="Lage O.M."/>
        </authorList>
    </citation>
    <scope>NUCLEOTIDE SEQUENCE</scope>
    <source>
        <strain evidence="3">MTZ3.1</strain>
    </source>
</reference>
<evidence type="ECO:0000313" key="4">
    <source>
        <dbReference type="Proteomes" id="UP001167160"/>
    </source>
</evidence>
<sequence>MTLSHDVAGDGPAVLLLHSGVCDRRMWDPQWPALIAAGRRVIRCDLRGFGDTPAATHPYRDADDVLDLIDSLGVETTVLVGSSYGGEVALEIAARSPERITGLALLCPAVPGHEPGPELEGFAHREDELLEAGDIDGAVELNLGTWIGPDADDTTRQKVRAMQRHAFDVQLAAGAPDEDAPDEGDEADGTGFETALAAVKARCLVVSGAHDLQDFRRIAARIPELLPDARHLELDWAGHLPSLERPDETTALLLRFLEDMPAAG</sequence>
<dbReference type="SUPFAM" id="SSF53474">
    <property type="entry name" value="alpha/beta-Hydrolases"/>
    <property type="match status" value="1"/>
</dbReference>
<organism evidence="3 4">
    <name type="scientific">Streptomyces meridianus</name>
    <dbReference type="NCBI Taxonomy" id="2938945"/>
    <lineage>
        <taxon>Bacteria</taxon>
        <taxon>Bacillati</taxon>
        <taxon>Actinomycetota</taxon>
        <taxon>Actinomycetes</taxon>
        <taxon>Kitasatosporales</taxon>
        <taxon>Streptomycetaceae</taxon>
        <taxon>Streptomyces</taxon>
    </lineage>
</organism>
<proteinExistence type="predicted"/>
<comment type="caution">
    <text evidence="3">The sequence shown here is derived from an EMBL/GenBank/DDBJ whole genome shotgun (WGS) entry which is preliminary data.</text>
</comment>
<dbReference type="GO" id="GO:0016787">
    <property type="term" value="F:hydrolase activity"/>
    <property type="evidence" value="ECO:0007669"/>
    <property type="project" value="UniProtKB-KW"/>
</dbReference>
<dbReference type="PRINTS" id="PR00111">
    <property type="entry name" value="ABHYDROLASE"/>
</dbReference>
<keyword evidence="1 3" id="KW-0378">Hydrolase</keyword>
<evidence type="ECO:0000313" key="3">
    <source>
        <dbReference type="EMBL" id="MCM2579862.1"/>
    </source>
</evidence>
<dbReference type="InterPro" id="IPR029058">
    <property type="entry name" value="AB_hydrolase_fold"/>
</dbReference>
<accession>A0ABT0XBH0</accession>
<dbReference type="Proteomes" id="UP001167160">
    <property type="component" value="Unassembled WGS sequence"/>
</dbReference>
<feature type="domain" description="AB hydrolase-1" evidence="2">
    <location>
        <begin position="14"/>
        <end position="250"/>
    </location>
</feature>
<dbReference type="Pfam" id="PF12697">
    <property type="entry name" value="Abhydrolase_6"/>
    <property type="match status" value="1"/>
</dbReference>
<dbReference type="InterPro" id="IPR050266">
    <property type="entry name" value="AB_hydrolase_sf"/>
</dbReference>
<dbReference type="InterPro" id="IPR000073">
    <property type="entry name" value="AB_hydrolase_1"/>
</dbReference>
<protein>
    <submittedName>
        <fullName evidence="3">Alpha/beta hydrolase</fullName>
    </submittedName>
</protein>
<gene>
    <name evidence="3" type="ORF">M1E25_21355</name>
</gene>
<dbReference type="PANTHER" id="PTHR43798:SF31">
    <property type="entry name" value="AB HYDROLASE SUPERFAMILY PROTEIN YCLE"/>
    <property type="match status" value="1"/>
</dbReference>
<keyword evidence="4" id="KW-1185">Reference proteome</keyword>